<dbReference type="SMR" id="A0A3B6ISM7"/>
<dbReference type="Gene3D" id="2.60.120.10">
    <property type="entry name" value="Jelly Rolls"/>
    <property type="match status" value="2"/>
</dbReference>
<feature type="compositionally biased region" description="Acidic residues" evidence="1">
    <location>
        <begin position="712"/>
        <end position="721"/>
    </location>
</feature>
<gene>
    <name evidence="3" type="primary">LOC123093119</name>
</gene>
<evidence type="ECO:0000313" key="4">
    <source>
        <dbReference type="Proteomes" id="UP000019116"/>
    </source>
</evidence>
<name>A0A3B6ISM7_WHEAT</name>
<dbReference type="Gramene" id="TraesCS4B02G262700.1">
    <property type="protein sequence ID" value="TraesCS4B02G262700.1"/>
    <property type="gene ID" value="TraesCS4B02G262700"/>
</dbReference>
<feature type="region of interest" description="Disordered" evidence="1">
    <location>
        <begin position="353"/>
        <end position="421"/>
    </location>
</feature>
<dbReference type="Pfam" id="PF00190">
    <property type="entry name" value="Cupin_1"/>
    <property type="match status" value="2"/>
</dbReference>
<reference evidence="3" key="2">
    <citation type="submission" date="2018-10" db="UniProtKB">
        <authorList>
            <consortium name="EnsemblPlants"/>
        </authorList>
    </citation>
    <scope>IDENTIFICATION</scope>
</reference>
<dbReference type="InterPro" id="IPR014710">
    <property type="entry name" value="RmlC-like_jellyroll"/>
</dbReference>
<dbReference type="Gramene" id="TraesCLE_scaffold_127783_01G000200.1">
    <property type="protein sequence ID" value="TraesCLE_scaffold_127783_01G000200.1"/>
    <property type="gene ID" value="TraesCLE_scaffold_127783_01G000200"/>
</dbReference>
<dbReference type="CDD" id="cd02245">
    <property type="entry name" value="cupin_7S_vicilin-like_C"/>
    <property type="match status" value="1"/>
</dbReference>
<proteinExistence type="predicted"/>
<dbReference type="Proteomes" id="UP000019116">
    <property type="component" value="Chromosome 4B"/>
</dbReference>
<organism evidence="3">
    <name type="scientific">Triticum aestivum</name>
    <name type="common">Wheat</name>
    <dbReference type="NCBI Taxonomy" id="4565"/>
    <lineage>
        <taxon>Eukaryota</taxon>
        <taxon>Viridiplantae</taxon>
        <taxon>Streptophyta</taxon>
        <taxon>Embryophyta</taxon>
        <taxon>Tracheophyta</taxon>
        <taxon>Spermatophyta</taxon>
        <taxon>Magnoliopsida</taxon>
        <taxon>Liliopsida</taxon>
        <taxon>Poales</taxon>
        <taxon>Poaceae</taxon>
        <taxon>BOP clade</taxon>
        <taxon>Pooideae</taxon>
        <taxon>Triticodae</taxon>
        <taxon>Triticeae</taxon>
        <taxon>Triticinae</taxon>
        <taxon>Triticum</taxon>
    </lineage>
</organism>
<feature type="compositionally biased region" description="Basic and acidic residues" evidence="1">
    <location>
        <begin position="524"/>
        <end position="630"/>
    </location>
</feature>
<evidence type="ECO:0000313" key="3">
    <source>
        <dbReference type="EnsemblPlants" id="TraesCS4B02G262700.1"/>
    </source>
</evidence>
<feature type="compositionally biased region" description="Basic residues" evidence="1">
    <location>
        <begin position="728"/>
        <end position="741"/>
    </location>
</feature>
<dbReference type="PANTHER" id="PTHR31189:SF7">
    <property type="entry name" value="OS03G0197300 PROTEIN"/>
    <property type="match status" value="1"/>
</dbReference>
<dbReference type="AlphaFoldDB" id="A0A3B6ISM7"/>
<reference evidence="3" key="1">
    <citation type="submission" date="2018-08" db="EMBL/GenBank/DDBJ databases">
        <authorList>
            <person name="Rossello M."/>
        </authorList>
    </citation>
    <scope>NUCLEOTIDE SEQUENCE [LARGE SCALE GENOMIC DNA]</scope>
    <source>
        <strain evidence="3">cv. Chinese Spring</strain>
    </source>
</reference>
<dbReference type="InterPro" id="IPR006045">
    <property type="entry name" value="Cupin_1"/>
</dbReference>
<dbReference type="PANTHER" id="PTHR31189">
    <property type="entry name" value="OS03G0336100 PROTEIN-RELATED"/>
    <property type="match status" value="1"/>
</dbReference>
<feature type="compositionally biased region" description="Basic residues" evidence="1">
    <location>
        <begin position="260"/>
        <end position="272"/>
    </location>
</feature>
<dbReference type="EnsemblPlants" id="TraesCS4B02G262700.1">
    <property type="protein sequence ID" value="TraesCS4B02G262700.1"/>
    <property type="gene ID" value="TraesCS4B02G262700"/>
</dbReference>
<dbReference type="SUPFAM" id="SSF51182">
    <property type="entry name" value="RmlC-like cupins"/>
    <property type="match status" value="1"/>
</dbReference>
<evidence type="ECO:0000256" key="1">
    <source>
        <dbReference type="SAM" id="MobiDB-lite"/>
    </source>
</evidence>
<protein>
    <recommendedName>
        <fullName evidence="2">Cupin type-1 domain-containing protein</fullName>
    </recommendedName>
</protein>
<dbReference type="SMART" id="SM00835">
    <property type="entry name" value="Cupin_1"/>
    <property type="match status" value="2"/>
</dbReference>
<dbReference type="InterPro" id="IPR050253">
    <property type="entry name" value="Seed_Storage-Functional"/>
</dbReference>
<feature type="region of interest" description="Disordered" evidence="1">
    <location>
        <begin position="524"/>
        <end position="748"/>
    </location>
</feature>
<feature type="compositionally biased region" description="Basic and acidic residues" evidence="1">
    <location>
        <begin position="365"/>
        <end position="415"/>
    </location>
</feature>
<feature type="domain" description="Cupin type-1" evidence="2">
    <location>
        <begin position="61"/>
        <end position="218"/>
    </location>
</feature>
<dbReference type="Gramene" id="TraesCS4B03G0699800.1">
    <property type="protein sequence ID" value="TraesCS4B03G0699800.1.CDS"/>
    <property type="gene ID" value="TraesCS4B03G0699800"/>
</dbReference>
<feature type="compositionally biased region" description="Basic and acidic residues" evidence="1">
    <location>
        <begin position="687"/>
        <end position="711"/>
    </location>
</feature>
<feature type="domain" description="Cupin type-1" evidence="2">
    <location>
        <begin position="283"/>
        <end position="498"/>
    </location>
</feature>
<sequence length="748" mass="84207">MRRHSLPFLSQTARGRRESSKQRLAKMAVATARWLVLSLLVSAAAAAHDTKWKAGAAVGGQVVEKERRRVVAQSEAGTVTAADVADAAGTVYRLQFITMDPGALFLPVQLHADAVFYVHSGRGKVTYIQEGGSETSSLEIQRGDVYNLEQGSILYIQSYPNATRERLRIYAIFTSNAINCDDPSHPKSEAYSSVSNLLRGFEVKILRQGFGVSAEVVEAIQSAKSPQSIITYNPDQEKEEKSNWTEEIFNALWGDESPLNKKKKKDKHKKKDKKDDKSKSETFNFYSGKPDVKNCFGWSKTMTNKDLQNLKGSNIGMFMVNLTTGSMMGPHWNPKATEIAIVTHGSGIVQVVCPSIPSGTGGGHGHHDEGGRGGGDHGHHDEGGRRRGDHGHHDEGGRGGGDHGHHDEGGRRGGDHGQGGVECKNSVFRVKEGDVFVVPRFHPMAQLSFNNGSFVFVGFSTHMGENNPQFLAGEHSVLQVIGKEIVALALGQKNTTAVEKLLSAKSGSTIMACISCAEELERKAEQEEQEGGKGEREREEEERERKQREEEERKKREEEERARREKERKQREEEQRKREEEERERREEKERKQREEEERARREKERKEREEEEAARREQEEEEERRRREEEEGGGGQGGGGGDDPREEEERRRREEEEGGGGGDDPREEEERRRREEEEGGGGQGGRGDDPREEEERRRRREEEEGGRGGDDPWEEEEGDWGDTTKYRAAKNLKKRYRGRKGAVFQSA</sequence>
<accession>A0A3B6ISM7</accession>
<dbReference type="STRING" id="4565.A0A3B6ISM7"/>
<dbReference type="CDD" id="cd02244">
    <property type="entry name" value="cupin_7S_vicilin-like_N"/>
    <property type="match status" value="1"/>
</dbReference>
<feature type="region of interest" description="Disordered" evidence="1">
    <location>
        <begin position="259"/>
        <end position="283"/>
    </location>
</feature>
<feature type="region of interest" description="Disordered" evidence="1">
    <location>
        <begin position="1"/>
        <end position="21"/>
    </location>
</feature>
<keyword evidence="4" id="KW-1185">Reference proteome</keyword>
<dbReference type="InterPro" id="IPR011051">
    <property type="entry name" value="RmlC_Cupin_sf"/>
</dbReference>
<dbReference type="Gramene" id="TraesWEE_scaffold_098267_01G000200.1">
    <property type="protein sequence ID" value="TraesWEE_scaffold_098267_01G000200.1"/>
    <property type="gene ID" value="TraesWEE_scaffold_098267_01G000200"/>
</dbReference>
<evidence type="ECO:0000259" key="2">
    <source>
        <dbReference type="SMART" id="SM00835"/>
    </source>
</evidence>